<reference evidence="2 3" key="1">
    <citation type="submission" date="2019-07" db="EMBL/GenBank/DDBJ databases">
        <title>Whole genome shotgun sequence of Reyranella soli NBRC 108950.</title>
        <authorList>
            <person name="Hosoyama A."/>
            <person name="Uohara A."/>
            <person name="Ohji S."/>
            <person name="Ichikawa N."/>
        </authorList>
    </citation>
    <scope>NUCLEOTIDE SEQUENCE [LARGE SCALE GENOMIC DNA]</scope>
    <source>
        <strain evidence="2 3">NBRC 108950</strain>
    </source>
</reference>
<feature type="compositionally biased region" description="Low complexity" evidence="1">
    <location>
        <begin position="66"/>
        <end position="80"/>
    </location>
</feature>
<feature type="region of interest" description="Disordered" evidence="1">
    <location>
        <begin position="64"/>
        <end position="87"/>
    </location>
</feature>
<protein>
    <submittedName>
        <fullName evidence="2">Uncharacterized protein</fullName>
    </submittedName>
</protein>
<dbReference type="AlphaFoldDB" id="A0A512NSL8"/>
<dbReference type="EMBL" id="BKAJ01000274">
    <property type="protein sequence ID" value="GEP61935.1"/>
    <property type="molecule type" value="Genomic_DNA"/>
</dbReference>
<accession>A0A512NSL8</accession>
<proteinExistence type="predicted"/>
<name>A0A512NSL8_9HYPH</name>
<evidence type="ECO:0000313" key="2">
    <source>
        <dbReference type="EMBL" id="GEP61935.1"/>
    </source>
</evidence>
<gene>
    <name evidence="2" type="ORF">RSO01_91010</name>
</gene>
<dbReference type="Proteomes" id="UP000321058">
    <property type="component" value="Unassembled WGS sequence"/>
</dbReference>
<organism evidence="2 3">
    <name type="scientific">Reyranella soli</name>
    <dbReference type="NCBI Taxonomy" id="1230389"/>
    <lineage>
        <taxon>Bacteria</taxon>
        <taxon>Pseudomonadati</taxon>
        <taxon>Pseudomonadota</taxon>
        <taxon>Alphaproteobacteria</taxon>
        <taxon>Hyphomicrobiales</taxon>
        <taxon>Reyranellaceae</taxon>
        <taxon>Reyranella</taxon>
    </lineage>
</organism>
<keyword evidence="3" id="KW-1185">Reference proteome</keyword>
<comment type="caution">
    <text evidence="2">The sequence shown here is derived from an EMBL/GenBank/DDBJ whole genome shotgun (WGS) entry which is preliminary data.</text>
</comment>
<evidence type="ECO:0000256" key="1">
    <source>
        <dbReference type="SAM" id="MobiDB-lite"/>
    </source>
</evidence>
<evidence type="ECO:0000313" key="3">
    <source>
        <dbReference type="Proteomes" id="UP000321058"/>
    </source>
</evidence>
<sequence>MSDNTALASEKREVARRARRLACTLLSEDDRVRLTRFADELDREAAALERSTITFVVWPDVAPRLQTQEQQQSSASSTQANERKEKD</sequence>